<dbReference type="Pfam" id="PF13006">
    <property type="entry name" value="Nterm_IS4"/>
    <property type="match status" value="1"/>
</dbReference>
<organism evidence="3 4">
    <name type="scientific">Acrocarpospora corrugata</name>
    <dbReference type="NCBI Taxonomy" id="35763"/>
    <lineage>
        <taxon>Bacteria</taxon>
        <taxon>Bacillati</taxon>
        <taxon>Actinomycetota</taxon>
        <taxon>Actinomycetes</taxon>
        <taxon>Streptosporangiales</taxon>
        <taxon>Streptosporangiaceae</taxon>
        <taxon>Acrocarpospora</taxon>
    </lineage>
</organism>
<reference evidence="3 4" key="1">
    <citation type="submission" date="2019-10" db="EMBL/GenBank/DDBJ databases">
        <title>Whole genome shotgun sequence of Acrocarpospora corrugata NBRC 13972.</title>
        <authorList>
            <person name="Ichikawa N."/>
            <person name="Kimura A."/>
            <person name="Kitahashi Y."/>
            <person name="Komaki H."/>
            <person name="Oguchi A."/>
        </authorList>
    </citation>
    <scope>NUCLEOTIDE SEQUENCE [LARGE SCALE GENOMIC DNA]</scope>
    <source>
        <strain evidence="3 4">NBRC 13972</strain>
    </source>
</reference>
<dbReference type="SUPFAM" id="SSF53098">
    <property type="entry name" value="Ribonuclease H-like"/>
    <property type="match status" value="1"/>
</dbReference>
<dbReference type="GO" id="GO:0006313">
    <property type="term" value="P:DNA transposition"/>
    <property type="evidence" value="ECO:0007669"/>
    <property type="project" value="InterPro"/>
</dbReference>
<dbReference type="InterPro" id="IPR012337">
    <property type="entry name" value="RNaseH-like_sf"/>
</dbReference>
<gene>
    <name evidence="3" type="primary">tnpA</name>
    <name evidence="3" type="ORF">Acor_00020</name>
</gene>
<name>A0A5M3VT31_9ACTN</name>
<evidence type="ECO:0000313" key="3">
    <source>
        <dbReference type="EMBL" id="GER97940.1"/>
    </source>
</evidence>
<dbReference type="NCBIfam" id="NF033592">
    <property type="entry name" value="transpos_IS4_1"/>
    <property type="match status" value="1"/>
</dbReference>
<proteinExistence type="predicted"/>
<dbReference type="AlphaFoldDB" id="A0A5M3VT31"/>
<dbReference type="GO" id="GO:0003677">
    <property type="term" value="F:DNA binding"/>
    <property type="evidence" value="ECO:0007669"/>
    <property type="project" value="InterPro"/>
</dbReference>
<dbReference type="EMBL" id="BLAD01000006">
    <property type="protein sequence ID" value="GER97940.1"/>
    <property type="molecule type" value="Genomic_DNA"/>
</dbReference>
<dbReference type="OrthoDB" id="477305at2"/>
<dbReference type="InterPro" id="IPR047952">
    <property type="entry name" value="Transpos_IS4"/>
</dbReference>
<dbReference type="PANTHER" id="PTHR37529:SF1">
    <property type="entry name" value="TRANSPOSASE INSG FOR INSERTION SEQUENCE ELEMENT IS4-RELATED"/>
    <property type="match status" value="1"/>
</dbReference>
<evidence type="ECO:0000313" key="4">
    <source>
        <dbReference type="Proteomes" id="UP000334990"/>
    </source>
</evidence>
<sequence>MSSNPVAARLADLISVGVLTASVPRIVVDEAIRTHGRGAKRRGGGLPPHVMVYYAMAMALFAEDDYEGVFEQLARPLVKWGGWEAEWQTPTSGGIAKARARLGFEPVKQVFDEVAQPVAEFQTRGAFLYGRRLVSIDSMVFDLPDTKENAEEFGRPPGGAFPQARVTTLVESGSHCELGAVVGPVAGKGTGERSAARDLLNLLDGEMLLTADRGFYSFELWCAAADTGAGLLWRIGDTLDLPVVANLGDGSYTTLLFASKTTAKARERLLERARAGQDLAEEAGGCRLVRVVEYQLVNRGPGPAERELVCLLTTLTRREEAMPGQLAEAYHGRWEHEGANDEIKTQLRGPGEILRSKTPDLVRQEIYGYLLAHYALAALLCQAATETDTDPDRIKFADSLRHVRLEIADPAAFSP</sequence>
<protein>
    <submittedName>
        <fullName evidence="3">IS4 family transposase</fullName>
    </submittedName>
</protein>
<dbReference type="InterPro" id="IPR002559">
    <property type="entry name" value="Transposase_11"/>
</dbReference>
<keyword evidence="4" id="KW-1185">Reference proteome</keyword>
<comment type="caution">
    <text evidence="3">The sequence shown here is derived from an EMBL/GenBank/DDBJ whole genome shotgun (WGS) entry which is preliminary data.</text>
</comment>
<dbReference type="GO" id="GO:0004803">
    <property type="term" value="F:transposase activity"/>
    <property type="evidence" value="ECO:0007669"/>
    <property type="project" value="InterPro"/>
</dbReference>
<evidence type="ECO:0000259" key="2">
    <source>
        <dbReference type="Pfam" id="PF13006"/>
    </source>
</evidence>
<dbReference type="RefSeq" id="WP_155334401.1">
    <property type="nucleotide sequence ID" value="NZ_BAAABN010000124.1"/>
</dbReference>
<dbReference type="PANTHER" id="PTHR37529">
    <property type="entry name" value="TRANSPOSASE INSG FOR INSERTION SEQUENCE ELEMENT IS4-RELATED"/>
    <property type="match status" value="1"/>
</dbReference>
<dbReference type="Pfam" id="PF01609">
    <property type="entry name" value="DDE_Tnp_1"/>
    <property type="match status" value="1"/>
</dbReference>
<dbReference type="Proteomes" id="UP000334990">
    <property type="component" value="Unassembled WGS sequence"/>
</dbReference>
<dbReference type="InterPro" id="IPR024473">
    <property type="entry name" value="Transposases_IS4_N"/>
</dbReference>
<feature type="domain" description="Transposase IS4 N-terminal" evidence="2">
    <location>
        <begin position="14"/>
        <end position="112"/>
    </location>
</feature>
<accession>A0A5M3VT31</accession>
<feature type="domain" description="Transposase IS4-like" evidence="1">
    <location>
        <begin position="130"/>
        <end position="373"/>
    </location>
</feature>
<evidence type="ECO:0000259" key="1">
    <source>
        <dbReference type="Pfam" id="PF01609"/>
    </source>
</evidence>